<evidence type="ECO:0000256" key="5">
    <source>
        <dbReference type="ARBA" id="ARBA00023136"/>
    </source>
</evidence>
<feature type="transmembrane region" description="Helical" evidence="6">
    <location>
        <begin position="269"/>
        <end position="287"/>
    </location>
</feature>
<dbReference type="Pfam" id="PF03606">
    <property type="entry name" value="DcuC"/>
    <property type="match status" value="2"/>
</dbReference>
<evidence type="ECO:0000256" key="1">
    <source>
        <dbReference type="ARBA" id="ARBA00004651"/>
    </source>
</evidence>
<gene>
    <name evidence="7" type="ORF">H9977_10565</name>
</gene>
<feature type="transmembrane region" description="Helical" evidence="6">
    <location>
        <begin position="506"/>
        <end position="527"/>
    </location>
</feature>
<protein>
    <submittedName>
        <fullName evidence="7">AbgT family transporter</fullName>
    </submittedName>
</protein>
<feature type="transmembrane region" description="Helical" evidence="6">
    <location>
        <begin position="121"/>
        <end position="142"/>
    </location>
</feature>
<feature type="transmembrane region" description="Helical" evidence="6">
    <location>
        <begin position="75"/>
        <end position="92"/>
    </location>
</feature>
<feature type="transmembrane region" description="Helical" evidence="6">
    <location>
        <begin position="420"/>
        <end position="440"/>
    </location>
</feature>
<dbReference type="EMBL" id="DXEL01000071">
    <property type="protein sequence ID" value="HIX75458.1"/>
    <property type="molecule type" value="Genomic_DNA"/>
</dbReference>
<dbReference type="PANTHER" id="PTHR43652:SF2">
    <property type="entry name" value="BASIC AMINO ACID ANTIPORTER YFCC-RELATED"/>
    <property type="match status" value="1"/>
</dbReference>
<feature type="transmembrane region" description="Helical" evidence="6">
    <location>
        <begin position="206"/>
        <end position="229"/>
    </location>
</feature>
<keyword evidence="3 6" id="KW-0812">Transmembrane</keyword>
<keyword evidence="5 6" id="KW-0472">Membrane</keyword>
<dbReference type="PANTHER" id="PTHR43652">
    <property type="entry name" value="BASIC AMINO ACID ANTIPORTER YFCC-RELATED"/>
    <property type="match status" value="1"/>
</dbReference>
<proteinExistence type="predicted"/>
<evidence type="ECO:0000256" key="6">
    <source>
        <dbReference type="SAM" id="Phobius"/>
    </source>
</evidence>
<feature type="transmembrane region" description="Helical" evidence="6">
    <location>
        <begin position="9"/>
        <end position="27"/>
    </location>
</feature>
<dbReference type="GO" id="GO:0005886">
    <property type="term" value="C:plasma membrane"/>
    <property type="evidence" value="ECO:0007669"/>
    <property type="project" value="UniProtKB-SubCell"/>
</dbReference>
<comment type="subcellular location">
    <subcellularLocation>
        <location evidence="1">Cell membrane</location>
        <topology evidence="1">Multi-pass membrane protein</topology>
    </subcellularLocation>
</comment>
<accession>A0A9D1X9L8</accession>
<dbReference type="AlphaFoldDB" id="A0A9D1X9L8"/>
<feature type="transmembrane region" description="Helical" evidence="6">
    <location>
        <begin position="383"/>
        <end position="400"/>
    </location>
</feature>
<evidence type="ECO:0000256" key="4">
    <source>
        <dbReference type="ARBA" id="ARBA00022989"/>
    </source>
</evidence>
<evidence type="ECO:0000313" key="7">
    <source>
        <dbReference type="EMBL" id="HIX75458.1"/>
    </source>
</evidence>
<feature type="transmembrane region" description="Helical" evidence="6">
    <location>
        <begin position="324"/>
        <end position="346"/>
    </location>
</feature>
<feature type="transmembrane region" description="Helical" evidence="6">
    <location>
        <begin position="299"/>
        <end position="317"/>
    </location>
</feature>
<feature type="transmembrane region" description="Helical" evidence="6">
    <location>
        <begin position="171"/>
        <end position="194"/>
    </location>
</feature>
<sequence length="533" mass="57745">MRLRNIPHTYTIISVVILICAALSWIIPAGEYAREVRVVNGTERTVIVDHSFHAVEQSPQSWQVFGVLLDGFEKQAGIIAFLLIIGGAFQIMNSSRAIDAGIFSFLRTAGRFERYGLLRRIGVNNIVVSLVIILFSLFGAIFGMSEETLAFVIIIVPLAISMGYDSITGLCMVYVAAHVGFSGAILNPFTIGIAQGLSDLPLFSGLGYRLFCWVVLTALLIAVVLRYAARIKRDPRLSPMYEADAYWRERHESSGGEVVAVATGRSARIVYGLILLALILFSIRYPMSSFAVGQEMAHFPAVPLFTALYALTGWIGLRKSNQLFILNLLGYTIVFLIIGVMGHGWYLTEISAIFLAMGILSGFANGENADGVIAQFLTGAKDMLSAALVVGLAGGIIQILQDGRIIDPILHGMASLMGEAGKIASLGVMYMIQTAINVIIPSGSAKAALTMPIMAPFSDVIGISRQATVLAFQFGDGFTNMITPTSGVLMGALGLARIPYEVWVRWFYRILIVFILLGMVLLVPTVLVPLDGF</sequence>
<dbReference type="Proteomes" id="UP000886740">
    <property type="component" value="Unassembled WGS sequence"/>
</dbReference>
<comment type="caution">
    <text evidence="7">The sequence shown here is derived from an EMBL/GenBank/DDBJ whole genome shotgun (WGS) entry which is preliminary data.</text>
</comment>
<feature type="transmembrane region" description="Helical" evidence="6">
    <location>
        <begin position="148"/>
        <end position="164"/>
    </location>
</feature>
<keyword evidence="4 6" id="KW-1133">Transmembrane helix</keyword>
<evidence type="ECO:0000256" key="3">
    <source>
        <dbReference type="ARBA" id="ARBA00022692"/>
    </source>
</evidence>
<keyword evidence="2" id="KW-1003">Cell membrane</keyword>
<organism evidence="7 8">
    <name type="scientific">Candidatus Parabacteroides intestinipullorum</name>
    <dbReference type="NCBI Taxonomy" id="2838723"/>
    <lineage>
        <taxon>Bacteria</taxon>
        <taxon>Pseudomonadati</taxon>
        <taxon>Bacteroidota</taxon>
        <taxon>Bacteroidia</taxon>
        <taxon>Bacteroidales</taxon>
        <taxon>Tannerellaceae</taxon>
        <taxon>Parabacteroides</taxon>
    </lineage>
</organism>
<reference evidence="7" key="2">
    <citation type="submission" date="2021-04" db="EMBL/GenBank/DDBJ databases">
        <authorList>
            <person name="Gilroy R."/>
        </authorList>
    </citation>
    <scope>NUCLEOTIDE SEQUENCE</scope>
    <source>
        <strain evidence="7">ChiGjej6B6-14162</strain>
    </source>
</reference>
<dbReference type="InterPro" id="IPR051679">
    <property type="entry name" value="DASS-Related_Transporters"/>
</dbReference>
<reference evidence="7" key="1">
    <citation type="journal article" date="2021" name="PeerJ">
        <title>Extensive microbial diversity within the chicken gut microbiome revealed by metagenomics and culture.</title>
        <authorList>
            <person name="Gilroy R."/>
            <person name="Ravi A."/>
            <person name="Getino M."/>
            <person name="Pursley I."/>
            <person name="Horton D.L."/>
            <person name="Alikhan N.F."/>
            <person name="Baker D."/>
            <person name="Gharbi K."/>
            <person name="Hall N."/>
            <person name="Watson M."/>
            <person name="Adriaenssens E.M."/>
            <person name="Foster-Nyarko E."/>
            <person name="Jarju S."/>
            <person name="Secka A."/>
            <person name="Antonio M."/>
            <person name="Oren A."/>
            <person name="Chaudhuri R.R."/>
            <person name="La Ragione R."/>
            <person name="Hildebrand F."/>
            <person name="Pallen M.J."/>
        </authorList>
    </citation>
    <scope>NUCLEOTIDE SEQUENCE</scope>
    <source>
        <strain evidence="7">ChiGjej6B6-14162</strain>
    </source>
</reference>
<evidence type="ECO:0000313" key="8">
    <source>
        <dbReference type="Proteomes" id="UP000886740"/>
    </source>
</evidence>
<dbReference type="InterPro" id="IPR018385">
    <property type="entry name" value="C4_dicarb_anaerob_car-like"/>
</dbReference>
<name>A0A9D1X9L8_9BACT</name>
<evidence type="ECO:0000256" key="2">
    <source>
        <dbReference type="ARBA" id="ARBA00022475"/>
    </source>
</evidence>